<keyword evidence="4 6" id="KW-0472">Membrane</keyword>
<sequence>MDPWTVLRPAAVLVGALLLTAVVGFLVDRLLGQVARRHPDAVVWPQLRRCRPPLQAFAATALLLAWEPLARLGDPPRGAVRHVLLLLTIGLGAWLAARVATAVEDAAYHRFQLANTDSYKVRRVRTQVAVIRRVTVAAIIVIAVAAMMMTFPAARTIGTSLLASAGIIGLVAGVAAQSTLGNLFAGLQIAFSDMVRIGDVVVVDGEWGNVEELSLTNLVVRTWDQRRIVMPVSYFTSKPFENWSRTDPNMTGTVIFHLDHSAPIAEMREELFRIVKESPHWDGEAWGLVVVDTTPSTIVVRALMTAADADAIWTLRCDVRERLLTFLTREHPYALPRLQLSGHPSGPSVPLPAQATGSTAEAAAGAEGGAGDGADSGDGAADAERPSQAEMAAQFARVSALASFAKPNDRDGDGRRRR</sequence>
<evidence type="ECO:0000313" key="8">
    <source>
        <dbReference type="EMBL" id="NYI07114.1"/>
    </source>
</evidence>
<evidence type="ECO:0000256" key="6">
    <source>
        <dbReference type="SAM" id="Phobius"/>
    </source>
</evidence>
<dbReference type="Proteomes" id="UP000567795">
    <property type="component" value="Unassembled WGS sequence"/>
</dbReference>
<dbReference type="GO" id="GO:0016020">
    <property type="term" value="C:membrane"/>
    <property type="evidence" value="ECO:0007669"/>
    <property type="project" value="UniProtKB-SubCell"/>
</dbReference>
<feature type="region of interest" description="Disordered" evidence="5">
    <location>
        <begin position="338"/>
        <end position="392"/>
    </location>
</feature>
<evidence type="ECO:0000256" key="3">
    <source>
        <dbReference type="ARBA" id="ARBA00022989"/>
    </source>
</evidence>
<reference evidence="8 9" key="1">
    <citation type="submission" date="2020-07" db="EMBL/GenBank/DDBJ databases">
        <title>Sequencing the genomes of 1000 actinobacteria strains.</title>
        <authorList>
            <person name="Klenk H.-P."/>
        </authorList>
    </citation>
    <scope>NUCLEOTIDE SEQUENCE [LARGE SCALE GENOMIC DNA]</scope>
    <source>
        <strain evidence="8 9">DSM 42178</strain>
    </source>
</reference>
<comment type="caution">
    <text evidence="8">The sequence shown here is derived from an EMBL/GenBank/DDBJ whole genome shotgun (WGS) entry which is preliminary data.</text>
</comment>
<dbReference type="InterPro" id="IPR023408">
    <property type="entry name" value="MscS_beta-dom_sf"/>
</dbReference>
<dbReference type="EMBL" id="JACBZD010000001">
    <property type="protein sequence ID" value="NYI07114.1"/>
    <property type="molecule type" value="Genomic_DNA"/>
</dbReference>
<organism evidence="8 9">
    <name type="scientific">Allostreptomyces psammosilenae</name>
    <dbReference type="NCBI Taxonomy" id="1892865"/>
    <lineage>
        <taxon>Bacteria</taxon>
        <taxon>Bacillati</taxon>
        <taxon>Actinomycetota</taxon>
        <taxon>Actinomycetes</taxon>
        <taxon>Kitasatosporales</taxon>
        <taxon>Streptomycetaceae</taxon>
        <taxon>Allostreptomyces</taxon>
    </lineage>
</organism>
<proteinExistence type="predicted"/>
<keyword evidence="9" id="KW-1185">Reference proteome</keyword>
<evidence type="ECO:0000259" key="7">
    <source>
        <dbReference type="Pfam" id="PF00924"/>
    </source>
</evidence>
<comment type="subcellular location">
    <subcellularLocation>
        <location evidence="1">Membrane</location>
    </subcellularLocation>
</comment>
<accession>A0A853A2K8</accession>
<dbReference type="PANTHER" id="PTHR30566">
    <property type="entry name" value="YNAI-RELATED MECHANOSENSITIVE ION CHANNEL"/>
    <property type="match status" value="1"/>
</dbReference>
<name>A0A853A2K8_9ACTN</name>
<evidence type="ECO:0000256" key="1">
    <source>
        <dbReference type="ARBA" id="ARBA00004370"/>
    </source>
</evidence>
<dbReference type="GO" id="GO:0055085">
    <property type="term" value="P:transmembrane transport"/>
    <property type="evidence" value="ECO:0007669"/>
    <property type="project" value="InterPro"/>
</dbReference>
<dbReference type="PANTHER" id="PTHR30566:SF25">
    <property type="entry name" value="INNER MEMBRANE PROTEIN"/>
    <property type="match status" value="1"/>
</dbReference>
<feature type="compositionally biased region" description="Low complexity" evidence="5">
    <location>
        <begin position="355"/>
        <end position="365"/>
    </location>
</feature>
<evidence type="ECO:0000256" key="4">
    <source>
        <dbReference type="ARBA" id="ARBA00023136"/>
    </source>
</evidence>
<feature type="compositionally biased region" description="Gly residues" evidence="5">
    <location>
        <begin position="366"/>
        <end position="376"/>
    </location>
</feature>
<evidence type="ECO:0000256" key="2">
    <source>
        <dbReference type="ARBA" id="ARBA00022692"/>
    </source>
</evidence>
<protein>
    <submittedName>
        <fullName evidence="8">Small-conductance mechanosensitive channel</fullName>
    </submittedName>
</protein>
<dbReference type="RefSeq" id="WP_179815589.1">
    <property type="nucleotide sequence ID" value="NZ_JACBZD010000001.1"/>
</dbReference>
<keyword evidence="2 6" id="KW-0812">Transmembrane</keyword>
<dbReference type="InterPro" id="IPR006685">
    <property type="entry name" value="MscS_channel_2nd"/>
</dbReference>
<feature type="transmembrane region" description="Helical" evidence="6">
    <location>
        <begin position="6"/>
        <end position="27"/>
    </location>
</feature>
<dbReference type="Gene3D" id="2.30.30.60">
    <property type="match status" value="1"/>
</dbReference>
<dbReference type="Gene3D" id="1.10.287.1260">
    <property type="match status" value="1"/>
</dbReference>
<feature type="domain" description="Mechanosensitive ion channel MscS" evidence="7">
    <location>
        <begin position="179"/>
        <end position="245"/>
    </location>
</feature>
<evidence type="ECO:0000313" key="9">
    <source>
        <dbReference type="Proteomes" id="UP000567795"/>
    </source>
</evidence>
<dbReference type="SUPFAM" id="SSF50182">
    <property type="entry name" value="Sm-like ribonucleoproteins"/>
    <property type="match status" value="1"/>
</dbReference>
<feature type="transmembrane region" description="Helical" evidence="6">
    <location>
        <begin position="130"/>
        <end position="151"/>
    </location>
</feature>
<dbReference type="Pfam" id="PF00924">
    <property type="entry name" value="MS_channel_2nd"/>
    <property type="match status" value="1"/>
</dbReference>
<dbReference type="InterPro" id="IPR010920">
    <property type="entry name" value="LSM_dom_sf"/>
</dbReference>
<dbReference type="AlphaFoldDB" id="A0A853A2K8"/>
<evidence type="ECO:0000256" key="5">
    <source>
        <dbReference type="SAM" id="MobiDB-lite"/>
    </source>
</evidence>
<feature type="transmembrane region" description="Helical" evidence="6">
    <location>
        <begin position="157"/>
        <end position="176"/>
    </location>
</feature>
<gene>
    <name evidence="8" type="ORF">FHU37_004057</name>
</gene>
<keyword evidence="3 6" id="KW-1133">Transmembrane helix</keyword>